<comment type="similarity">
    <text evidence="1 2">Belongs to the cytochrome P450 family.</text>
</comment>
<dbReference type="EMBL" id="BAABJP010000066">
    <property type="protein sequence ID" value="GAA5175518.1"/>
    <property type="molecule type" value="Genomic_DNA"/>
</dbReference>
<dbReference type="PANTHER" id="PTHR46696">
    <property type="entry name" value="P450, PUTATIVE (EUROFUNG)-RELATED"/>
    <property type="match status" value="1"/>
</dbReference>
<evidence type="ECO:0000313" key="3">
    <source>
        <dbReference type="EMBL" id="GAA5175518.1"/>
    </source>
</evidence>
<dbReference type="PRINTS" id="PR00359">
    <property type="entry name" value="BP450"/>
</dbReference>
<protein>
    <submittedName>
        <fullName evidence="3">Cytochrome P450</fullName>
    </submittedName>
</protein>
<dbReference type="PANTHER" id="PTHR46696:SF1">
    <property type="entry name" value="CYTOCHROME P450 YJIB-RELATED"/>
    <property type="match status" value="1"/>
</dbReference>
<comment type="caution">
    <text evidence="3">The sequence shown here is derived from an EMBL/GenBank/DDBJ whole genome shotgun (WGS) entry which is preliminary data.</text>
</comment>
<keyword evidence="2" id="KW-0479">Metal-binding</keyword>
<keyword evidence="2" id="KW-0503">Monooxygenase</keyword>
<dbReference type="RefSeq" id="WP_185064193.1">
    <property type="nucleotide sequence ID" value="NZ_BAABJP010000066.1"/>
</dbReference>
<proteinExistence type="inferred from homology"/>
<dbReference type="InterPro" id="IPR002397">
    <property type="entry name" value="Cyt_P450_B"/>
</dbReference>
<dbReference type="PRINTS" id="PR00385">
    <property type="entry name" value="P450"/>
</dbReference>
<gene>
    <name evidence="3" type="ORF">GCM10023321_81740</name>
</gene>
<dbReference type="InterPro" id="IPR017972">
    <property type="entry name" value="Cyt_P450_CS"/>
</dbReference>
<organism evidence="3 4">
    <name type="scientific">Pseudonocardia eucalypti</name>
    <dbReference type="NCBI Taxonomy" id="648755"/>
    <lineage>
        <taxon>Bacteria</taxon>
        <taxon>Bacillati</taxon>
        <taxon>Actinomycetota</taxon>
        <taxon>Actinomycetes</taxon>
        <taxon>Pseudonocardiales</taxon>
        <taxon>Pseudonocardiaceae</taxon>
        <taxon>Pseudonocardia</taxon>
    </lineage>
</organism>
<dbReference type="CDD" id="cd11030">
    <property type="entry name" value="CYP105-like"/>
    <property type="match status" value="1"/>
</dbReference>
<keyword evidence="4" id="KW-1185">Reference proteome</keyword>
<keyword evidence="2" id="KW-0408">Iron</keyword>
<reference evidence="4" key="1">
    <citation type="journal article" date="2019" name="Int. J. Syst. Evol. Microbiol.">
        <title>The Global Catalogue of Microorganisms (GCM) 10K type strain sequencing project: providing services to taxonomists for standard genome sequencing and annotation.</title>
        <authorList>
            <consortium name="The Broad Institute Genomics Platform"/>
            <consortium name="The Broad Institute Genome Sequencing Center for Infectious Disease"/>
            <person name="Wu L."/>
            <person name="Ma J."/>
        </authorList>
    </citation>
    <scope>NUCLEOTIDE SEQUENCE [LARGE SCALE GENOMIC DNA]</scope>
    <source>
        <strain evidence="4">JCM 18303</strain>
    </source>
</reference>
<evidence type="ECO:0000256" key="2">
    <source>
        <dbReference type="RuleBase" id="RU000461"/>
    </source>
</evidence>
<dbReference type="PROSITE" id="PS00086">
    <property type="entry name" value="CYTOCHROME_P450"/>
    <property type="match status" value="1"/>
</dbReference>
<keyword evidence="2" id="KW-0349">Heme</keyword>
<dbReference type="SUPFAM" id="SSF48264">
    <property type="entry name" value="Cytochrome P450"/>
    <property type="match status" value="1"/>
</dbReference>
<sequence>MSVDVERPTVPAPRTCPYTPPDLHRALYDRHAVVPATLPGGRAGWAVTDLPTIRAMLVDPRFSSDRGRPGFPQYAEGHHLWLISMDAPEHTRARRDVITEFTSRRMEALRTAVERIVHERIDAMLAGPRPVDLVRALSLPVPSSVICALLGVPYQDHELFEERTRALVENDPAVILKAAADIRAYLGELVRAKQRDPDPADLLGRQVLKLRAEGREDHGDLVELAFILLVAGHETTANMISLSALALIRDPALADALRSAPERIPAAVEELLRLFTIVESPLSRIATEDVELAGVHIRAGDGVIALATTGNHDPSLFPEPERILLGRDSRKHIAFGHGPHQCLGKSLARVELQVTLSALVTRIPGLRLAEPDGPLRLKTVQRVFGLDRLPVTWG</sequence>
<evidence type="ECO:0000256" key="1">
    <source>
        <dbReference type="ARBA" id="ARBA00010617"/>
    </source>
</evidence>
<keyword evidence="2" id="KW-0560">Oxidoreductase</keyword>
<dbReference type="Gene3D" id="1.10.630.10">
    <property type="entry name" value="Cytochrome P450"/>
    <property type="match status" value="1"/>
</dbReference>
<accession>A0ABP9REI3</accession>
<evidence type="ECO:0000313" key="4">
    <source>
        <dbReference type="Proteomes" id="UP001428817"/>
    </source>
</evidence>
<name>A0ABP9REI3_9PSEU</name>
<dbReference type="Proteomes" id="UP001428817">
    <property type="component" value="Unassembled WGS sequence"/>
</dbReference>
<dbReference type="InterPro" id="IPR036396">
    <property type="entry name" value="Cyt_P450_sf"/>
</dbReference>
<dbReference type="Pfam" id="PF00067">
    <property type="entry name" value="p450"/>
    <property type="match status" value="1"/>
</dbReference>
<dbReference type="InterPro" id="IPR001128">
    <property type="entry name" value="Cyt_P450"/>
</dbReference>